<gene>
    <name evidence="1" type="ORF">Zmor_015374</name>
</gene>
<reference evidence="1" key="1">
    <citation type="journal article" date="2023" name="G3 (Bethesda)">
        <title>Whole genome assemblies of Zophobas morio and Tenebrio molitor.</title>
        <authorList>
            <person name="Kaur S."/>
            <person name="Stinson S.A."/>
            <person name="diCenzo G.C."/>
        </authorList>
    </citation>
    <scope>NUCLEOTIDE SEQUENCE</scope>
    <source>
        <strain evidence="1">QUZm001</strain>
    </source>
</reference>
<sequence length="88" mass="9745">MGQSQGVGAAVKTSTDVLQFSLPTYSSVTGGLYAILEALNHIVNLQEFHFVLFTDSMSALQAFKALFPVNPLVLRIQEQFQQLRLQCK</sequence>
<evidence type="ECO:0000313" key="2">
    <source>
        <dbReference type="Proteomes" id="UP001168821"/>
    </source>
</evidence>
<dbReference type="EMBL" id="JALNTZ010000004">
    <property type="protein sequence ID" value="KAJ3656287.1"/>
    <property type="molecule type" value="Genomic_DNA"/>
</dbReference>
<dbReference type="Proteomes" id="UP001168821">
    <property type="component" value="Unassembled WGS sequence"/>
</dbReference>
<protein>
    <recommendedName>
        <fullName evidence="3">RNase H type-1 domain-containing protein</fullName>
    </recommendedName>
</protein>
<evidence type="ECO:0008006" key="3">
    <source>
        <dbReference type="Google" id="ProtNLM"/>
    </source>
</evidence>
<keyword evidence="2" id="KW-1185">Reference proteome</keyword>
<organism evidence="1 2">
    <name type="scientific">Zophobas morio</name>
    <dbReference type="NCBI Taxonomy" id="2755281"/>
    <lineage>
        <taxon>Eukaryota</taxon>
        <taxon>Metazoa</taxon>
        <taxon>Ecdysozoa</taxon>
        <taxon>Arthropoda</taxon>
        <taxon>Hexapoda</taxon>
        <taxon>Insecta</taxon>
        <taxon>Pterygota</taxon>
        <taxon>Neoptera</taxon>
        <taxon>Endopterygota</taxon>
        <taxon>Coleoptera</taxon>
        <taxon>Polyphaga</taxon>
        <taxon>Cucujiformia</taxon>
        <taxon>Tenebrionidae</taxon>
        <taxon>Zophobas</taxon>
    </lineage>
</organism>
<dbReference type="AlphaFoldDB" id="A0AA38MH57"/>
<name>A0AA38MH57_9CUCU</name>
<accession>A0AA38MH57</accession>
<comment type="caution">
    <text evidence="1">The sequence shown here is derived from an EMBL/GenBank/DDBJ whole genome shotgun (WGS) entry which is preliminary data.</text>
</comment>
<proteinExistence type="predicted"/>
<evidence type="ECO:0000313" key="1">
    <source>
        <dbReference type="EMBL" id="KAJ3656287.1"/>
    </source>
</evidence>